<dbReference type="PANTHER" id="PTHR39162:SF1">
    <property type="entry name" value="SPORULATION PROTEIN YTFJ"/>
    <property type="match status" value="1"/>
</dbReference>
<evidence type="ECO:0000313" key="3">
    <source>
        <dbReference type="Proteomes" id="UP000249377"/>
    </source>
</evidence>
<accession>A0A328UDD2</accession>
<dbReference type="Pfam" id="PF09579">
    <property type="entry name" value="Spore_YtfJ"/>
    <property type="match status" value="1"/>
</dbReference>
<comment type="caution">
    <text evidence="2">The sequence shown here is derived from an EMBL/GenBank/DDBJ whole genome shotgun (WGS) entry which is preliminary data.</text>
</comment>
<organism evidence="2 3">
    <name type="scientific">Hydrogeniiclostridium mannosilyticum</name>
    <dbReference type="NCBI Taxonomy" id="2764322"/>
    <lineage>
        <taxon>Bacteria</taxon>
        <taxon>Bacillati</taxon>
        <taxon>Bacillota</taxon>
        <taxon>Clostridia</taxon>
        <taxon>Eubacteriales</taxon>
        <taxon>Acutalibacteraceae</taxon>
        <taxon>Hydrogeniiclostridium</taxon>
    </lineage>
</organism>
<evidence type="ECO:0000313" key="2">
    <source>
        <dbReference type="EMBL" id="RAQ28495.1"/>
    </source>
</evidence>
<dbReference type="InterPro" id="IPR014229">
    <property type="entry name" value="Spore_YtfJ"/>
</dbReference>
<gene>
    <name evidence="2" type="primary">ytfJ</name>
    <name evidence="2" type="ORF">DPQ25_09225</name>
</gene>
<dbReference type="EMBL" id="QLYR01000005">
    <property type="protein sequence ID" value="RAQ28495.1"/>
    <property type="molecule type" value="Genomic_DNA"/>
</dbReference>
<evidence type="ECO:0000256" key="1">
    <source>
        <dbReference type="SAM" id="MobiDB-lite"/>
    </source>
</evidence>
<dbReference type="Proteomes" id="UP000249377">
    <property type="component" value="Unassembled WGS sequence"/>
</dbReference>
<protein>
    <submittedName>
        <fullName evidence="2">Sporulation protein YtfJ</fullName>
    </submittedName>
</protein>
<dbReference type="RefSeq" id="WP_112332878.1">
    <property type="nucleotide sequence ID" value="NZ_JBKYJQ010000008.1"/>
</dbReference>
<proteinExistence type="predicted"/>
<dbReference type="PANTHER" id="PTHR39162">
    <property type="entry name" value="GLL3345 PROTEIN"/>
    <property type="match status" value="1"/>
</dbReference>
<dbReference type="NCBIfam" id="TIGR02874">
    <property type="entry name" value="spore_ytfJ"/>
    <property type="match status" value="1"/>
</dbReference>
<keyword evidence="3" id="KW-1185">Reference proteome</keyword>
<dbReference type="PIRSF" id="PIRSF021377">
    <property type="entry name" value="YtfJ"/>
    <property type="match status" value="1"/>
</dbReference>
<feature type="region of interest" description="Disordered" evidence="1">
    <location>
        <begin position="123"/>
        <end position="143"/>
    </location>
</feature>
<name>A0A328UDD2_9FIRM</name>
<dbReference type="AlphaFoldDB" id="A0A328UDD2"/>
<sequence length="143" mass="15058">MSDHPIEGLMGTTLEKIKQMVDINTIIGDPITSPDGTVIIPVSKISYGFASGGSDFPTKTQAEKTFFGGGAGAGVSINPVAFITICNGNVKLLQIDPYNSSADRIVGMVPEVVDTISGLFSKKKDNKDEPAEAESVTLKDPQL</sequence>
<reference evidence="2 3" key="1">
    <citation type="submission" date="2018-06" db="EMBL/GenBank/DDBJ databases">
        <title>Noncontiguous genome sequence of Ruminococcaceae bacterium ASD2818.</title>
        <authorList>
            <person name="Chaplin A.V."/>
            <person name="Sokolova S.R."/>
            <person name="Kochetkova T.O."/>
            <person name="Goltsov A.Y."/>
            <person name="Trofimov D.Y."/>
            <person name="Efimov B.A."/>
        </authorList>
    </citation>
    <scope>NUCLEOTIDE SEQUENCE [LARGE SCALE GENOMIC DNA]</scope>
    <source>
        <strain evidence="2 3">ASD2818</strain>
    </source>
</reference>